<dbReference type="OrthoDB" id="6416209at2759"/>
<proteinExistence type="predicted"/>
<dbReference type="GO" id="GO:0006094">
    <property type="term" value="P:gluconeogenesis"/>
    <property type="evidence" value="ECO:0007669"/>
    <property type="project" value="EnsemblMetazoa"/>
</dbReference>
<dbReference type="GO" id="GO:0051156">
    <property type="term" value="P:glucose 6-phosphate metabolic process"/>
    <property type="evidence" value="ECO:0007669"/>
    <property type="project" value="TreeGrafter"/>
</dbReference>
<evidence type="ECO:0000313" key="8">
    <source>
        <dbReference type="Proteomes" id="UP000007798"/>
    </source>
</evidence>
<keyword evidence="3 5" id="KW-1133">Transmembrane helix</keyword>
<feature type="transmembrane region" description="Helical" evidence="5">
    <location>
        <begin position="160"/>
        <end position="180"/>
    </location>
</feature>
<reference evidence="7 8" key="1">
    <citation type="journal article" date="2007" name="Nature">
        <title>Evolution of genes and genomes on the Drosophila phylogeny.</title>
        <authorList>
            <consortium name="Drosophila 12 Genomes Consortium"/>
            <person name="Clark A.G."/>
            <person name="Eisen M.B."/>
            <person name="Smith D.R."/>
            <person name="Bergman C.M."/>
            <person name="Oliver B."/>
            <person name="Markow T.A."/>
            <person name="Kaufman T.C."/>
            <person name="Kellis M."/>
            <person name="Gelbart W."/>
            <person name="Iyer V.N."/>
            <person name="Pollard D.A."/>
            <person name="Sackton T.B."/>
            <person name="Larracuente A.M."/>
            <person name="Singh N.D."/>
            <person name="Abad J.P."/>
            <person name="Abt D.N."/>
            <person name="Adryan B."/>
            <person name="Aguade M."/>
            <person name="Akashi H."/>
            <person name="Anderson W.W."/>
            <person name="Aquadro C.F."/>
            <person name="Ardell D.H."/>
            <person name="Arguello R."/>
            <person name="Artieri C.G."/>
            <person name="Barbash D.A."/>
            <person name="Barker D."/>
            <person name="Barsanti P."/>
            <person name="Batterham P."/>
            <person name="Batzoglou S."/>
            <person name="Begun D."/>
            <person name="Bhutkar A."/>
            <person name="Blanco E."/>
            <person name="Bosak S.A."/>
            <person name="Bradley R.K."/>
            <person name="Brand A.D."/>
            <person name="Brent M.R."/>
            <person name="Brooks A.N."/>
            <person name="Brown R.H."/>
            <person name="Butlin R.K."/>
            <person name="Caggese C."/>
            <person name="Calvi B.R."/>
            <person name="Bernardo de Carvalho A."/>
            <person name="Caspi A."/>
            <person name="Castrezana S."/>
            <person name="Celniker S.E."/>
            <person name="Chang J.L."/>
            <person name="Chapple C."/>
            <person name="Chatterji S."/>
            <person name="Chinwalla A."/>
            <person name="Civetta A."/>
            <person name="Clifton S.W."/>
            <person name="Comeron J.M."/>
            <person name="Costello J.C."/>
            <person name="Coyne J.A."/>
            <person name="Daub J."/>
            <person name="David R.G."/>
            <person name="Delcher A.L."/>
            <person name="Delehaunty K."/>
            <person name="Do C.B."/>
            <person name="Ebling H."/>
            <person name="Edwards K."/>
            <person name="Eickbush T."/>
            <person name="Evans J.D."/>
            <person name="Filipski A."/>
            <person name="Findeiss S."/>
            <person name="Freyhult E."/>
            <person name="Fulton L."/>
            <person name="Fulton R."/>
            <person name="Garcia A.C."/>
            <person name="Gardiner A."/>
            <person name="Garfield D.A."/>
            <person name="Garvin B.E."/>
            <person name="Gibson G."/>
            <person name="Gilbert D."/>
            <person name="Gnerre S."/>
            <person name="Godfrey J."/>
            <person name="Good R."/>
            <person name="Gotea V."/>
            <person name="Gravely B."/>
            <person name="Greenberg A.J."/>
            <person name="Griffiths-Jones S."/>
            <person name="Gross S."/>
            <person name="Guigo R."/>
            <person name="Gustafson E.A."/>
            <person name="Haerty W."/>
            <person name="Hahn M.W."/>
            <person name="Halligan D.L."/>
            <person name="Halpern A.L."/>
            <person name="Halter G.M."/>
            <person name="Han M.V."/>
            <person name="Heger A."/>
            <person name="Hillier L."/>
            <person name="Hinrichs A.S."/>
            <person name="Holmes I."/>
            <person name="Hoskins R.A."/>
            <person name="Hubisz M.J."/>
            <person name="Hultmark D."/>
            <person name="Huntley M.A."/>
            <person name="Jaffe D.B."/>
            <person name="Jagadeeshan S."/>
            <person name="Jeck W.R."/>
            <person name="Johnson J."/>
            <person name="Jones C.D."/>
            <person name="Jordan W.C."/>
            <person name="Karpen G.H."/>
            <person name="Kataoka E."/>
            <person name="Keightley P.D."/>
            <person name="Kheradpour P."/>
            <person name="Kirkness E.F."/>
            <person name="Koerich L.B."/>
            <person name="Kristiansen K."/>
            <person name="Kudrna D."/>
            <person name="Kulathinal R.J."/>
            <person name="Kumar S."/>
            <person name="Kwok R."/>
            <person name="Lander E."/>
            <person name="Langley C.H."/>
            <person name="Lapoint R."/>
            <person name="Lazzaro B.P."/>
            <person name="Lee S.J."/>
            <person name="Levesque L."/>
            <person name="Li R."/>
            <person name="Lin C.F."/>
            <person name="Lin M.F."/>
            <person name="Lindblad-Toh K."/>
            <person name="Llopart A."/>
            <person name="Long M."/>
            <person name="Low L."/>
            <person name="Lozovsky E."/>
            <person name="Lu J."/>
            <person name="Luo M."/>
            <person name="Machado C.A."/>
            <person name="Makalowski W."/>
            <person name="Marzo M."/>
            <person name="Matsuda M."/>
            <person name="Matzkin L."/>
            <person name="McAllister B."/>
            <person name="McBride C.S."/>
            <person name="McKernan B."/>
            <person name="McKernan K."/>
            <person name="Mendez-Lago M."/>
            <person name="Minx P."/>
            <person name="Mollenhauer M.U."/>
            <person name="Montooth K."/>
            <person name="Mount S.M."/>
            <person name="Mu X."/>
            <person name="Myers E."/>
            <person name="Negre B."/>
            <person name="Newfeld S."/>
            <person name="Nielsen R."/>
            <person name="Noor M.A."/>
            <person name="O'Grady P."/>
            <person name="Pachter L."/>
            <person name="Papaceit M."/>
            <person name="Parisi M.J."/>
            <person name="Parisi M."/>
            <person name="Parts L."/>
            <person name="Pedersen J.S."/>
            <person name="Pesole G."/>
            <person name="Phillippy A.M."/>
            <person name="Ponting C.P."/>
            <person name="Pop M."/>
            <person name="Porcelli D."/>
            <person name="Powell J.R."/>
            <person name="Prohaska S."/>
            <person name="Pruitt K."/>
            <person name="Puig M."/>
            <person name="Quesneville H."/>
            <person name="Ram K.R."/>
            <person name="Rand D."/>
            <person name="Rasmussen M.D."/>
            <person name="Reed L.K."/>
            <person name="Reenan R."/>
            <person name="Reily A."/>
            <person name="Remington K.A."/>
            <person name="Rieger T.T."/>
            <person name="Ritchie M.G."/>
            <person name="Robin C."/>
            <person name="Rogers Y.H."/>
            <person name="Rohde C."/>
            <person name="Rozas J."/>
            <person name="Rubenfield M.J."/>
            <person name="Ruiz A."/>
            <person name="Russo S."/>
            <person name="Salzberg S.L."/>
            <person name="Sanchez-Gracia A."/>
            <person name="Saranga D.J."/>
            <person name="Sato H."/>
            <person name="Schaeffer S.W."/>
            <person name="Schatz M.C."/>
            <person name="Schlenke T."/>
            <person name="Schwartz R."/>
            <person name="Segarra C."/>
            <person name="Singh R.S."/>
            <person name="Sirot L."/>
            <person name="Sirota M."/>
            <person name="Sisneros N.B."/>
            <person name="Smith C.D."/>
            <person name="Smith T.F."/>
            <person name="Spieth J."/>
            <person name="Stage D.E."/>
            <person name="Stark A."/>
            <person name="Stephan W."/>
            <person name="Strausberg R.L."/>
            <person name="Strempel S."/>
            <person name="Sturgill D."/>
            <person name="Sutton G."/>
            <person name="Sutton G.G."/>
            <person name="Tao W."/>
            <person name="Teichmann S."/>
            <person name="Tobari Y.N."/>
            <person name="Tomimura Y."/>
            <person name="Tsolas J.M."/>
            <person name="Valente V.L."/>
            <person name="Venter E."/>
            <person name="Venter J.C."/>
            <person name="Vicario S."/>
            <person name="Vieira F.G."/>
            <person name="Vilella A.J."/>
            <person name="Villasante A."/>
            <person name="Walenz B."/>
            <person name="Wang J."/>
            <person name="Wasserman M."/>
            <person name="Watts T."/>
            <person name="Wilson D."/>
            <person name="Wilson R.K."/>
            <person name="Wing R.A."/>
            <person name="Wolfner M.F."/>
            <person name="Wong A."/>
            <person name="Wong G.K."/>
            <person name="Wu C.I."/>
            <person name="Wu G."/>
            <person name="Yamamoto D."/>
            <person name="Yang H.P."/>
            <person name="Yang S.P."/>
            <person name="Yorke J.A."/>
            <person name="Yoshida K."/>
            <person name="Zdobnov E."/>
            <person name="Zhang P."/>
            <person name="Zhang Y."/>
            <person name="Zimin A.V."/>
            <person name="Baldwin J."/>
            <person name="Abdouelleil A."/>
            <person name="Abdulkadir J."/>
            <person name="Abebe A."/>
            <person name="Abera B."/>
            <person name="Abreu J."/>
            <person name="Acer S.C."/>
            <person name="Aftuck L."/>
            <person name="Alexander A."/>
            <person name="An P."/>
            <person name="Anderson E."/>
            <person name="Anderson S."/>
            <person name="Arachi H."/>
            <person name="Azer M."/>
            <person name="Bachantsang P."/>
            <person name="Barry A."/>
            <person name="Bayul T."/>
            <person name="Berlin A."/>
            <person name="Bessette D."/>
            <person name="Bloom T."/>
            <person name="Blye J."/>
            <person name="Boguslavskiy L."/>
            <person name="Bonnet C."/>
            <person name="Boukhgalter B."/>
            <person name="Bourzgui I."/>
            <person name="Brown A."/>
            <person name="Cahill P."/>
            <person name="Channer S."/>
            <person name="Cheshatsang Y."/>
            <person name="Chuda L."/>
            <person name="Citroen M."/>
            <person name="Collymore A."/>
            <person name="Cooke P."/>
            <person name="Costello M."/>
            <person name="D'Aco K."/>
            <person name="Daza R."/>
            <person name="De Haan G."/>
            <person name="DeGray S."/>
            <person name="DeMaso C."/>
            <person name="Dhargay N."/>
            <person name="Dooley K."/>
            <person name="Dooley E."/>
            <person name="Doricent M."/>
            <person name="Dorje P."/>
            <person name="Dorjee K."/>
            <person name="Dupes A."/>
            <person name="Elong R."/>
            <person name="Falk J."/>
            <person name="Farina A."/>
            <person name="Faro S."/>
            <person name="Ferguson D."/>
            <person name="Fisher S."/>
            <person name="Foley C.D."/>
            <person name="Franke A."/>
            <person name="Friedrich D."/>
            <person name="Gadbois L."/>
            <person name="Gearin G."/>
            <person name="Gearin C.R."/>
            <person name="Giannoukos G."/>
            <person name="Goode T."/>
            <person name="Graham J."/>
            <person name="Grandbois E."/>
            <person name="Grewal S."/>
            <person name="Gyaltsen K."/>
            <person name="Hafez N."/>
            <person name="Hagos B."/>
            <person name="Hall J."/>
            <person name="Henson C."/>
            <person name="Hollinger A."/>
            <person name="Honan T."/>
            <person name="Huard M.D."/>
            <person name="Hughes L."/>
            <person name="Hurhula B."/>
            <person name="Husby M.E."/>
            <person name="Kamat A."/>
            <person name="Kanga B."/>
            <person name="Kashin S."/>
            <person name="Khazanovich D."/>
            <person name="Kisner P."/>
            <person name="Lance K."/>
            <person name="Lara M."/>
            <person name="Lee W."/>
            <person name="Lennon N."/>
            <person name="Letendre F."/>
            <person name="LeVine R."/>
            <person name="Lipovsky A."/>
            <person name="Liu X."/>
            <person name="Liu J."/>
            <person name="Liu S."/>
            <person name="Lokyitsang T."/>
            <person name="Lokyitsang Y."/>
            <person name="Lubonja R."/>
            <person name="Lui A."/>
            <person name="MacDonald P."/>
            <person name="Magnisalis V."/>
            <person name="Maru K."/>
            <person name="Matthews C."/>
            <person name="McCusker W."/>
            <person name="McDonough S."/>
            <person name="Mehta T."/>
            <person name="Meldrim J."/>
            <person name="Meneus L."/>
            <person name="Mihai O."/>
            <person name="Mihalev A."/>
            <person name="Mihova T."/>
            <person name="Mittelman R."/>
            <person name="Mlenga V."/>
            <person name="Montmayeur A."/>
            <person name="Mulrain L."/>
            <person name="Navidi A."/>
            <person name="Naylor J."/>
            <person name="Negash T."/>
            <person name="Nguyen T."/>
            <person name="Nguyen N."/>
            <person name="Nicol R."/>
            <person name="Norbu C."/>
            <person name="Norbu N."/>
            <person name="Novod N."/>
            <person name="O'Neill B."/>
            <person name="Osman S."/>
            <person name="Markiewicz E."/>
            <person name="Oyono O.L."/>
            <person name="Patti C."/>
            <person name="Phunkhang P."/>
            <person name="Pierre F."/>
            <person name="Priest M."/>
            <person name="Raghuraman S."/>
            <person name="Rege F."/>
            <person name="Reyes R."/>
            <person name="Rise C."/>
            <person name="Rogov P."/>
            <person name="Ross K."/>
            <person name="Ryan E."/>
            <person name="Settipalli S."/>
            <person name="Shea T."/>
            <person name="Sherpa N."/>
            <person name="Shi L."/>
            <person name="Shih D."/>
            <person name="Sparrow T."/>
            <person name="Spaulding J."/>
            <person name="Stalker J."/>
            <person name="Stange-Thomann N."/>
            <person name="Stavropoulos S."/>
            <person name="Stone C."/>
            <person name="Strader C."/>
            <person name="Tesfaye S."/>
            <person name="Thomson T."/>
            <person name="Thoulutsang Y."/>
            <person name="Thoulutsang D."/>
            <person name="Topham K."/>
            <person name="Topping I."/>
            <person name="Tsamla T."/>
            <person name="Vassiliev H."/>
            <person name="Vo A."/>
            <person name="Wangchuk T."/>
            <person name="Wangdi T."/>
            <person name="Weiand M."/>
            <person name="Wilkinson J."/>
            <person name="Wilson A."/>
            <person name="Yadav S."/>
            <person name="Young G."/>
            <person name="Yu Q."/>
            <person name="Zembek L."/>
            <person name="Zhong D."/>
            <person name="Zimmer A."/>
            <person name="Zwirko Z."/>
            <person name="Jaffe D.B."/>
            <person name="Alvarez P."/>
            <person name="Brockman W."/>
            <person name="Butler J."/>
            <person name="Chin C."/>
            <person name="Gnerre S."/>
            <person name="Grabherr M."/>
            <person name="Kleber M."/>
            <person name="Mauceli E."/>
            <person name="MacCallum I."/>
        </authorList>
    </citation>
    <scope>NUCLEOTIDE SEQUENCE [LARGE SCALE GENOMIC DNA]</scope>
    <source>
        <strain evidence="8">Tucson 14030-0811.24</strain>
    </source>
</reference>
<dbReference type="Pfam" id="PF01569">
    <property type="entry name" value="PAP2"/>
    <property type="match status" value="1"/>
</dbReference>
<keyword evidence="8" id="KW-1185">Reference proteome</keyword>
<evidence type="ECO:0000256" key="5">
    <source>
        <dbReference type="SAM" id="Phobius"/>
    </source>
</evidence>
<dbReference type="EMBL" id="CH963920">
    <property type="protein sequence ID" value="EDW77949.2"/>
    <property type="molecule type" value="Genomic_DNA"/>
</dbReference>
<dbReference type="FunCoup" id="B4N014">
    <property type="interactions" value="224"/>
</dbReference>
<dbReference type="GO" id="GO:0016020">
    <property type="term" value="C:membrane"/>
    <property type="evidence" value="ECO:0007669"/>
    <property type="project" value="UniProtKB-SubCell"/>
</dbReference>
<dbReference type="STRING" id="7260.B4N014"/>
<dbReference type="InterPro" id="IPR000326">
    <property type="entry name" value="PAP2/HPO"/>
</dbReference>
<evidence type="ECO:0000313" key="7">
    <source>
        <dbReference type="EMBL" id="EDW77949.2"/>
    </source>
</evidence>
<dbReference type="GO" id="GO:0004346">
    <property type="term" value="F:glucose-6-phosphatase activity"/>
    <property type="evidence" value="ECO:0007669"/>
    <property type="project" value="TreeGrafter"/>
</dbReference>
<name>B4N014_DROWI</name>
<evidence type="ECO:0000256" key="4">
    <source>
        <dbReference type="ARBA" id="ARBA00023136"/>
    </source>
</evidence>
<dbReference type="InParanoid" id="B4N014"/>
<evidence type="ECO:0000256" key="3">
    <source>
        <dbReference type="ARBA" id="ARBA00022989"/>
    </source>
</evidence>
<feature type="transmembrane region" description="Helical" evidence="5">
    <location>
        <begin position="216"/>
        <end position="236"/>
    </location>
</feature>
<gene>
    <name evidence="7" type="primary">Dwil\GK24758</name>
    <name evidence="7" type="ORF">Dwil_GK24758</name>
</gene>
<feature type="transmembrane region" description="Helical" evidence="5">
    <location>
        <begin position="130"/>
        <end position="148"/>
    </location>
</feature>
<dbReference type="PANTHER" id="PTHR12591:SF0">
    <property type="entry name" value="FI19814P1"/>
    <property type="match status" value="1"/>
</dbReference>
<feature type="domain" description="Phosphatidic acid phosphatase type 2/haloperoxidase" evidence="6">
    <location>
        <begin position="66"/>
        <end position="202"/>
    </location>
</feature>
<dbReference type="Proteomes" id="UP000007798">
    <property type="component" value="Unassembled WGS sequence"/>
</dbReference>
<sequence length="358" mass="41146">MEKNYRDLATETYNNLLNREIHINEWAQERLSLAEPLWRFLSVFLEPGSLFNLIIPLAGICSQSLLTHLVYVISLVSGLNSLTKWIYPEMRPLWRLREGFADDVASRPQVALASHELSCETSGGQPCAHSMSFTVLMLVLTSYLLVYCRRNMKWCSISTWRIVACGLILSLVIAMWLSRLYLATEFLHQCILGSYFGMRILNCFEKNMNFLYSRRCIWGIILVALLIGLSVGVYFIKLHFGIDPHWSVRQAFKWCPEPTYMRHEGSPIFLLARDFGNILGISLSLPITKKSSKKSSIWRRCSIIGALELVNYGLRLATPKQYGRFAFLAYEFTRSALHCLALMKLSHILAFKQKIKLK</sequence>
<evidence type="ECO:0000259" key="6">
    <source>
        <dbReference type="Pfam" id="PF01569"/>
    </source>
</evidence>
<protein>
    <recommendedName>
        <fullName evidence="6">Phosphatidic acid phosphatase type 2/haloperoxidase domain-containing protein</fullName>
    </recommendedName>
</protein>
<evidence type="ECO:0000256" key="1">
    <source>
        <dbReference type="ARBA" id="ARBA00004141"/>
    </source>
</evidence>
<dbReference type="eggNOG" id="ENOG502QS9B">
    <property type="taxonomic scope" value="Eukaryota"/>
</dbReference>
<dbReference type="AlphaFoldDB" id="B4N014"/>
<dbReference type="PANTHER" id="PTHR12591">
    <property type="entry name" value="GLUCOSE-6-PHOSPHATASE"/>
    <property type="match status" value="1"/>
</dbReference>
<keyword evidence="4 5" id="KW-0472">Membrane</keyword>
<keyword evidence="2 5" id="KW-0812">Transmembrane</keyword>
<evidence type="ECO:0000256" key="2">
    <source>
        <dbReference type="ARBA" id="ARBA00022692"/>
    </source>
</evidence>
<accession>B4N014</accession>
<organism evidence="7 8">
    <name type="scientific">Drosophila willistoni</name>
    <name type="common">Fruit fly</name>
    <dbReference type="NCBI Taxonomy" id="7260"/>
    <lineage>
        <taxon>Eukaryota</taxon>
        <taxon>Metazoa</taxon>
        <taxon>Ecdysozoa</taxon>
        <taxon>Arthropoda</taxon>
        <taxon>Hexapoda</taxon>
        <taxon>Insecta</taxon>
        <taxon>Pterygota</taxon>
        <taxon>Neoptera</taxon>
        <taxon>Endopterygota</taxon>
        <taxon>Diptera</taxon>
        <taxon>Brachycera</taxon>
        <taxon>Muscomorpha</taxon>
        <taxon>Ephydroidea</taxon>
        <taxon>Drosophilidae</taxon>
        <taxon>Drosophila</taxon>
        <taxon>Sophophora</taxon>
    </lineage>
</organism>
<comment type="subcellular location">
    <subcellularLocation>
        <location evidence="1">Membrane</location>
        <topology evidence="1">Multi-pass membrane protein</topology>
    </subcellularLocation>
</comment>
<dbReference type="HOGENOM" id="CLU_068750_0_0_1"/>